<organism evidence="1 2">
    <name type="scientific">Spirosoma oryzae</name>
    <dbReference type="NCBI Taxonomy" id="1469603"/>
    <lineage>
        <taxon>Bacteria</taxon>
        <taxon>Pseudomonadati</taxon>
        <taxon>Bacteroidota</taxon>
        <taxon>Cytophagia</taxon>
        <taxon>Cytophagales</taxon>
        <taxon>Cytophagaceae</taxon>
        <taxon>Spirosoma</taxon>
    </lineage>
</organism>
<proteinExistence type="predicted"/>
<dbReference type="Proteomes" id="UP000238375">
    <property type="component" value="Unassembled WGS sequence"/>
</dbReference>
<evidence type="ECO:0000313" key="1">
    <source>
        <dbReference type="EMBL" id="PRY23486.1"/>
    </source>
</evidence>
<accession>A0A2T0RQL4</accession>
<dbReference type="EMBL" id="PVTE01000041">
    <property type="protein sequence ID" value="PRY23486.1"/>
    <property type="molecule type" value="Genomic_DNA"/>
</dbReference>
<evidence type="ECO:0000313" key="2">
    <source>
        <dbReference type="Proteomes" id="UP000238375"/>
    </source>
</evidence>
<reference evidence="1 2" key="1">
    <citation type="submission" date="2018-03" db="EMBL/GenBank/DDBJ databases">
        <title>Genomic Encyclopedia of Archaeal and Bacterial Type Strains, Phase II (KMG-II): from individual species to whole genera.</title>
        <authorList>
            <person name="Goeker M."/>
        </authorList>
    </citation>
    <scope>NUCLEOTIDE SEQUENCE [LARGE SCALE GENOMIC DNA]</scope>
    <source>
        <strain evidence="1 2">DSM 28354</strain>
    </source>
</reference>
<comment type="caution">
    <text evidence="1">The sequence shown here is derived from an EMBL/GenBank/DDBJ whole genome shotgun (WGS) entry which is preliminary data.</text>
</comment>
<keyword evidence="2" id="KW-1185">Reference proteome</keyword>
<name>A0A2T0RQL4_9BACT</name>
<sequence length="68" mass="7558">MAVSLFQWIDDKYKPTMSADLRTKANDGSTPTTLTRPCLRTVPYLTDTMSDQANHIGLLFPTLLLVTA</sequence>
<dbReference type="AlphaFoldDB" id="A0A2T0RQL4"/>
<gene>
    <name evidence="1" type="ORF">CLV58_1417</name>
</gene>
<protein>
    <submittedName>
        <fullName evidence="1">Uncharacterized protein</fullName>
    </submittedName>
</protein>